<dbReference type="RefSeq" id="WP_093416924.1">
    <property type="nucleotide sequence ID" value="NZ_FOXA01000001.1"/>
</dbReference>
<keyword evidence="1" id="KW-0732">Signal</keyword>
<accession>A0A1I5KZU5</accession>
<feature type="signal peptide" evidence="1">
    <location>
        <begin position="1"/>
        <end position="20"/>
    </location>
</feature>
<protein>
    <recommendedName>
        <fullName evidence="4">DUF4864 domain-containing protein</fullName>
    </recommendedName>
</protein>
<feature type="chain" id="PRO_5011567328" description="DUF4864 domain-containing protein" evidence="1">
    <location>
        <begin position="21"/>
        <end position="134"/>
    </location>
</feature>
<evidence type="ECO:0000313" key="3">
    <source>
        <dbReference type="Proteomes" id="UP000199356"/>
    </source>
</evidence>
<dbReference type="OrthoDB" id="9130422at2"/>
<keyword evidence="3" id="KW-1185">Reference proteome</keyword>
<evidence type="ECO:0008006" key="4">
    <source>
        <dbReference type="Google" id="ProtNLM"/>
    </source>
</evidence>
<dbReference type="Pfam" id="PF16156">
    <property type="entry name" value="DUF4864"/>
    <property type="match status" value="1"/>
</dbReference>
<dbReference type="Proteomes" id="UP000199356">
    <property type="component" value="Unassembled WGS sequence"/>
</dbReference>
<organism evidence="2 3">
    <name type="scientific">Tranquillimonas alkanivorans</name>
    <dbReference type="NCBI Taxonomy" id="441119"/>
    <lineage>
        <taxon>Bacteria</taxon>
        <taxon>Pseudomonadati</taxon>
        <taxon>Pseudomonadota</taxon>
        <taxon>Alphaproteobacteria</taxon>
        <taxon>Rhodobacterales</taxon>
        <taxon>Roseobacteraceae</taxon>
        <taxon>Tranquillimonas</taxon>
    </lineage>
</organism>
<sequence>MLRILTLCLSLILPGWAATAQDGPAIEGVISDQMEAFRADDFATAFTFASPGIRSMFGTPERFGAMVTSGYPMVHRPAEVTFLDLREVGGRWWQKVLIRDGSGTFHTLDYQMVRTKNGWQINGVRILQAAQVGA</sequence>
<dbReference type="AlphaFoldDB" id="A0A1I5KZU5"/>
<proteinExistence type="predicted"/>
<dbReference type="STRING" id="441119.SAMN04488047_101391"/>
<evidence type="ECO:0000256" key="1">
    <source>
        <dbReference type="SAM" id="SignalP"/>
    </source>
</evidence>
<evidence type="ECO:0000313" key="2">
    <source>
        <dbReference type="EMBL" id="SFO90545.1"/>
    </source>
</evidence>
<name>A0A1I5KZU5_9RHOB</name>
<reference evidence="2 3" key="1">
    <citation type="submission" date="2016-10" db="EMBL/GenBank/DDBJ databases">
        <authorList>
            <person name="de Groot N.N."/>
        </authorList>
    </citation>
    <scope>NUCLEOTIDE SEQUENCE [LARGE SCALE GENOMIC DNA]</scope>
    <source>
        <strain evidence="2 3">DSM 19547</strain>
    </source>
</reference>
<gene>
    <name evidence="2" type="ORF">SAMN04488047_101391</name>
</gene>
<dbReference type="InterPro" id="IPR032347">
    <property type="entry name" value="DUF4864"/>
</dbReference>
<dbReference type="EMBL" id="FOXA01000001">
    <property type="protein sequence ID" value="SFO90545.1"/>
    <property type="molecule type" value="Genomic_DNA"/>
</dbReference>